<dbReference type="Gene3D" id="3.40.50.410">
    <property type="entry name" value="von Willebrand factor, type A domain"/>
    <property type="match status" value="1"/>
</dbReference>
<organism evidence="3 4">
    <name type="scientific">Allochromatium warmingii</name>
    <name type="common">Chromatium warmingii</name>
    <dbReference type="NCBI Taxonomy" id="61595"/>
    <lineage>
        <taxon>Bacteria</taxon>
        <taxon>Pseudomonadati</taxon>
        <taxon>Pseudomonadota</taxon>
        <taxon>Gammaproteobacteria</taxon>
        <taxon>Chromatiales</taxon>
        <taxon>Chromatiaceae</taxon>
        <taxon>Allochromatium</taxon>
    </lineage>
</organism>
<accession>A0A1H3F4X0</accession>
<proteinExistence type="predicted"/>
<dbReference type="PANTHER" id="PTHR10579:SF43">
    <property type="entry name" value="ZINC FINGER (C3HC4-TYPE RING FINGER) FAMILY PROTEIN"/>
    <property type="match status" value="1"/>
</dbReference>
<dbReference type="OrthoDB" id="5756978at2"/>
<dbReference type="PROSITE" id="PS50234">
    <property type="entry name" value="VWFA"/>
    <property type="match status" value="1"/>
</dbReference>
<keyword evidence="1" id="KW-0812">Transmembrane</keyword>
<evidence type="ECO:0000259" key="2">
    <source>
        <dbReference type="PROSITE" id="PS50234"/>
    </source>
</evidence>
<feature type="domain" description="VWFA" evidence="2">
    <location>
        <begin position="34"/>
        <end position="229"/>
    </location>
</feature>
<dbReference type="STRING" id="61595.SAMN05421644_11637"/>
<dbReference type="EMBL" id="FNOW01000016">
    <property type="protein sequence ID" value="SDX85965.1"/>
    <property type="molecule type" value="Genomic_DNA"/>
</dbReference>
<keyword evidence="1" id="KW-1133">Transmembrane helix</keyword>
<dbReference type="InterPro" id="IPR051266">
    <property type="entry name" value="CLCR"/>
</dbReference>
<dbReference type="InterPro" id="IPR036465">
    <property type="entry name" value="vWFA_dom_sf"/>
</dbReference>
<evidence type="ECO:0000313" key="4">
    <source>
        <dbReference type="Proteomes" id="UP000198672"/>
    </source>
</evidence>
<evidence type="ECO:0000256" key="1">
    <source>
        <dbReference type="SAM" id="Phobius"/>
    </source>
</evidence>
<evidence type="ECO:0000313" key="3">
    <source>
        <dbReference type="EMBL" id="SDX85965.1"/>
    </source>
</evidence>
<name>A0A1H3F4X0_ALLWA</name>
<dbReference type="Proteomes" id="UP000198672">
    <property type="component" value="Unassembled WGS sequence"/>
</dbReference>
<dbReference type="AlphaFoldDB" id="A0A1H3F4X0"/>
<dbReference type="RefSeq" id="WP_091333325.1">
    <property type="nucleotide sequence ID" value="NZ_FNOW01000016.1"/>
</dbReference>
<dbReference type="Pfam" id="PF13519">
    <property type="entry name" value="VWA_2"/>
    <property type="match status" value="1"/>
</dbReference>
<feature type="transmembrane region" description="Helical" evidence="1">
    <location>
        <begin position="434"/>
        <end position="460"/>
    </location>
</feature>
<dbReference type="CDD" id="cd00198">
    <property type="entry name" value="vWFA"/>
    <property type="match status" value="1"/>
</dbReference>
<sequence>MPSLPNAPRLAASGWLVLALMFGFGIASAQASTDVILALDRSLSMNNNDPGRDSLQGATLFTELLNPTDRLGLLTFGQDAPLLRDLKVLDADTQRQSAIEQIQSLVMNGTRTDFGAALRTAYQQFNAAKRDVTTKRLLLIFTDGQLNLGSDAATNAARAEIINTWIPRYQAAGIQIHGVAFSPEGDSDFLHLLTDSTGGQALRAEHPEDIYLAFVKLFEQTDQPLTAPVVAGRVTVDANVRELKLLIPRDHTAPPTALTDPSQRTLTADAPGAGVIWHPTTHFDHIVITNPTPGIWAISNLNPNQRAYLESDLDLSATLPVLATVGQPLTVTARLVYHGQAVDAQLADTTLLSATVLDATGTPLHRVELTPELTTAQTPVSYQGQLQLTAPGPYQIQVMAEHESFQRTKILSMSLLPADQPPATADDLVDEEQVAALSIVLVANLILLLVIGSGAGLWWWRRQQRRKAATASQSSSASGVL</sequence>
<dbReference type="InterPro" id="IPR002035">
    <property type="entry name" value="VWF_A"/>
</dbReference>
<gene>
    <name evidence="3" type="ORF">SAMN05421644_11637</name>
</gene>
<dbReference type="SUPFAM" id="SSF53300">
    <property type="entry name" value="vWA-like"/>
    <property type="match status" value="1"/>
</dbReference>
<reference evidence="4" key="1">
    <citation type="submission" date="2016-10" db="EMBL/GenBank/DDBJ databases">
        <authorList>
            <person name="Varghese N."/>
            <person name="Submissions S."/>
        </authorList>
    </citation>
    <scope>NUCLEOTIDE SEQUENCE [LARGE SCALE GENOMIC DNA]</scope>
    <source>
        <strain evidence="4">DSM 173</strain>
    </source>
</reference>
<dbReference type="PANTHER" id="PTHR10579">
    <property type="entry name" value="CALCIUM-ACTIVATED CHLORIDE CHANNEL REGULATOR"/>
    <property type="match status" value="1"/>
</dbReference>
<protein>
    <submittedName>
        <fullName evidence="3">von Willebrand factor type A domain-containing protein</fullName>
    </submittedName>
</protein>
<keyword evidence="4" id="KW-1185">Reference proteome</keyword>
<keyword evidence="1" id="KW-0472">Membrane</keyword>
<dbReference type="SMART" id="SM00327">
    <property type="entry name" value="VWA"/>
    <property type="match status" value="1"/>
</dbReference>